<dbReference type="EMBL" id="CP015609">
    <property type="protein sequence ID" value="APT48429.1"/>
    <property type="molecule type" value="Genomic_DNA"/>
</dbReference>
<name>A0A1L6ZPJ6_BACIA</name>
<accession>A0A1L6ZPJ6</accession>
<dbReference type="CDD" id="cd00093">
    <property type="entry name" value="HTH_XRE"/>
    <property type="match status" value="1"/>
</dbReference>
<proteinExistence type="predicted"/>
<evidence type="ECO:0000259" key="1">
    <source>
        <dbReference type="PROSITE" id="PS50943"/>
    </source>
</evidence>
<dbReference type="Pfam" id="PF01381">
    <property type="entry name" value="HTH_3"/>
    <property type="match status" value="1"/>
</dbReference>
<sequence>MSGEQVRAARALLRWTVAELAEKAGVAPNTVVRVEAEKSVNTATLQSLQKVLEGGGVVFVPENGEGAGVRRKKSGTSDTGG</sequence>
<keyword evidence="2" id="KW-0614">Plasmid</keyword>
<feature type="domain" description="HTH cro/C1-type" evidence="1">
    <location>
        <begin position="6"/>
        <end position="53"/>
    </location>
</feature>
<dbReference type="Proteomes" id="UP000185426">
    <property type="component" value="Plasmid unnamed2"/>
</dbReference>
<dbReference type="Gene3D" id="1.10.260.40">
    <property type="entry name" value="lambda repressor-like DNA-binding domains"/>
    <property type="match status" value="1"/>
</dbReference>
<protein>
    <recommendedName>
        <fullName evidence="1">HTH cro/C1-type domain-containing protein</fullName>
    </recommendedName>
</protein>
<dbReference type="SMART" id="SM00530">
    <property type="entry name" value="HTH_XRE"/>
    <property type="match status" value="1"/>
</dbReference>
<gene>
    <name evidence="2" type="ORF">BSA145_21310</name>
</gene>
<evidence type="ECO:0000313" key="3">
    <source>
        <dbReference type="Proteomes" id="UP000185426"/>
    </source>
</evidence>
<evidence type="ECO:0000313" key="2">
    <source>
        <dbReference type="EMBL" id="APT48429.1"/>
    </source>
</evidence>
<organism evidence="2 3">
    <name type="scientific">Bacillus safensis</name>
    <dbReference type="NCBI Taxonomy" id="561879"/>
    <lineage>
        <taxon>Bacteria</taxon>
        <taxon>Bacillati</taxon>
        <taxon>Bacillota</taxon>
        <taxon>Bacilli</taxon>
        <taxon>Bacillales</taxon>
        <taxon>Bacillaceae</taxon>
        <taxon>Bacillus</taxon>
    </lineage>
</organism>
<reference evidence="2 3" key="1">
    <citation type="submission" date="2016-05" db="EMBL/GenBank/DDBJ databases">
        <title>Complete Genome and Methylome Analysis of Psychrotrophic Bacterial Isolates from Antarctic Lake Untersee.</title>
        <authorList>
            <person name="Fomenkov A."/>
            <person name="Akimov V.N."/>
            <person name="Vasilyeva L.V."/>
            <person name="Andersen D."/>
            <person name="Vincze T."/>
            <person name="Roberts R.J."/>
        </authorList>
    </citation>
    <scope>NUCLEOTIDE SEQUENCE [LARGE SCALE GENOMIC DNA]</scope>
    <source>
        <strain evidence="2 3">U14-5</strain>
        <plasmid evidence="2 3">unnamed2</plasmid>
    </source>
</reference>
<dbReference type="AlphaFoldDB" id="A0A1L6ZPJ6"/>
<dbReference type="GO" id="GO:0003677">
    <property type="term" value="F:DNA binding"/>
    <property type="evidence" value="ECO:0007669"/>
    <property type="project" value="InterPro"/>
</dbReference>
<dbReference type="PROSITE" id="PS50943">
    <property type="entry name" value="HTH_CROC1"/>
    <property type="match status" value="1"/>
</dbReference>
<dbReference type="InterPro" id="IPR001387">
    <property type="entry name" value="Cro/C1-type_HTH"/>
</dbReference>
<dbReference type="SUPFAM" id="SSF47413">
    <property type="entry name" value="lambda repressor-like DNA-binding domains"/>
    <property type="match status" value="1"/>
</dbReference>
<geneLocation type="plasmid" evidence="2 3">
    <name>unnamed2</name>
</geneLocation>
<dbReference type="InterPro" id="IPR010982">
    <property type="entry name" value="Lambda_DNA-bd_dom_sf"/>
</dbReference>